<reference evidence="1" key="1">
    <citation type="submission" date="2021-06" db="EMBL/GenBank/DDBJ databases">
        <authorList>
            <person name="Kallberg Y."/>
            <person name="Tangrot J."/>
            <person name="Rosling A."/>
        </authorList>
    </citation>
    <scope>NUCLEOTIDE SEQUENCE</scope>
    <source>
        <strain evidence="1">FL966</strain>
    </source>
</reference>
<dbReference type="EMBL" id="CAJVQA010010026">
    <property type="protein sequence ID" value="CAG8692298.1"/>
    <property type="molecule type" value="Genomic_DNA"/>
</dbReference>
<comment type="caution">
    <text evidence="1">The sequence shown here is derived from an EMBL/GenBank/DDBJ whole genome shotgun (WGS) entry which is preliminary data.</text>
</comment>
<proteinExistence type="predicted"/>
<keyword evidence="2" id="KW-1185">Reference proteome</keyword>
<dbReference type="AlphaFoldDB" id="A0A9N9HIX4"/>
<evidence type="ECO:0000313" key="1">
    <source>
        <dbReference type="EMBL" id="CAG8692298.1"/>
    </source>
</evidence>
<gene>
    <name evidence="1" type="ORF">CPELLU_LOCUS11366</name>
</gene>
<dbReference type="Proteomes" id="UP000789759">
    <property type="component" value="Unassembled WGS sequence"/>
</dbReference>
<sequence>MNISQELYETNDSFPDEIKSKHDLLYQILNEAQCILNESKSVHNCQRFFENMESKLIPLKKFVEDILKHEKRHTLPRTWKDSNKNTQYCG</sequence>
<evidence type="ECO:0000313" key="2">
    <source>
        <dbReference type="Proteomes" id="UP000789759"/>
    </source>
</evidence>
<accession>A0A9N9HIX4</accession>
<name>A0A9N9HIX4_9GLOM</name>
<organism evidence="1 2">
    <name type="scientific">Cetraspora pellucida</name>
    <dbReference type="NCBI Taxonomy" id="1433469"/>
    <lineage>
        <taxon>Eukaryota</taxon>
        <taxon>Fungi</taxon>
        <taxon>Fungi incertae sedis</taxon>
        <taxon>Mucoromycota</taxon>
        <taxon>Glomeromycotina</taxon>
        <taxon>Glomeromycetes</taxon>
        <taxon>Diversisporales</taxon>
        <taxon>Gigasporaceae</taxon>
        <taxon>Cetraspora</taxon>
    </lineage>
</organism>
<protein>
    <submittedName>
        <fullName evidence="1">3283_t:CDS:1</fullName>
    </submittedName>
</protein>